<keyword evidence="1" id="KW-0175">Coiled coil</keyword>
<feature type="non-terminal residue" evidence="2">
    <location>
        <position position="1"/>
    </location>
</feature>
<proteinExistence type="predicted"/>
<evidence type="ECO:0000313" key="3">
    <source>
        <dbReference type="Proteomes" id="UP001196980"/>
    </source>
</evidence>
<evidence type="ECO:0000256" key="1">
    <source>
        <dbReference type="SAM" id="Coils"/>
    </source>
</evidence>
<dbReference type="Proteomes" id="UP001196980">
    <property type="component" value="Unassembled WGS sequence"/>
</dbReference>
<accession>A0ABS6RWL6</accession>
<protein>
    <recommendedName>
        <fullName evidence="4">Large polyvalent protein associated domain-containing protein</fullName>
    </recommendedName>
</protein>
<evidence type="ECO:0008006" key="4">
    <source>
        <dbReference type="Google" id="ProtNLM"/>
    </source>
</evidence>
<organism evidence="2 3">
    <name type="scientific">Candidatus Magnetobacterium casense</name>
    <dbReference type="NCBI Taxonomy" id="1455061"/>
    <lineage>
        <taxon>Bacteria</taxon>
        <taxon>Pseudomonadati</taxon>
        <taxon>Nitrospirota</taxon>
        <taxon>Thermodesulfovibrionia</taxon>
        <taxon>Thermodesulfovibrionales</taxon>
        <taxon>Candidatus Magnetobacteriaceae</taxon>
        <taxon>Candidatus Magnetobacterium</taxon>
    </lineage>
</organism>
<gene>
    <name evidence="2" type="ORF">HWQ67_05485</name>
</gene>
<name>A0ABS6RWL6_9BACT</name>
<feature type="coiled-coil region" evidence="1">
    <location>
        <begin position="152"/>
        <end position="179"/>
    </location>
</feature>
<evidence type="ECO:0000313" key="2">
    <source>
        <dbReference type="EMBL" id="MBV6341030.1"/>
    </source>
</evidence>
<reference evidence="2 3" key="1">
    <citation type="journal article" date="2020" name="J Geophys Res Biogeosci">
        <title>Magnetotaxis as an Adaptation to Enable Bacterial Shuttling of Microbial Sulfur and Sulfur Cycling Across Aquatic Oxic#Anoxic Interfaces.</title>
        <authorList>
            <person name="Li J."/>
            <person name="Liu P."/>
            <person name="Wang J."/>
            <person name="Roberts A.P."/>
            <person name="Pan Y."/>
        </authorList>
    </citation>
    <scope>NUCLEOTIDE SEQUENCE [LARGE SCALE GENOMIC DNA]</scope>
    <source>
        <strain evidence="2 3">MYR-1_YQ</strain>
    </source>
</reference>
<comment type="caution">
    <text evidence="2">The sequence shown here is derived from an EMBL/GenBank/DDBJ whole genome shotgun (WGS) entry which is preliminary data.</text>
</comment>
<dbReference type="EMBL" id="JABXWD010000067">
    <property type="protein sequence ID" value="MBV6341030.1"/>
    <property type="molecule type" value="Genomic_DNA"/>
</dbReference>
<sequence>ETAQEFGGETIAKINGISEASWLDITKQALYAGAIGMITGGVGGAVQVMHENKGLVGDLRREGLNDNEIQQVFEKYAKNTEVLEFLNASLAEEMANLENKDYTRDKIDLAEEERSGRIDPSVRRALAAERMTKAEFKPTDVIAQTDLTPEQTKILEGRLAQIDEEVRQLSNQKANITVQMNMAVDEESRRLLEGQLDRVDNQIFEKDVERLALLIGPQFSTEEATMGEGGGVVYRASKTKFDSSKISGETFVTPDKAKAEQWKKSQGYSHLEELQISPTANILKRQDIPKKFVRIEDGYNFTSLDDQAELIKYAKEKGYDGIEDYSTLPDGSTIDREIIIINPKILTDKISKTGEGKTPKQIGAVSPNAKVSLKAGALEHAKNVSMRRQLEQFKEGVRAGKKVAQAEIKTYQRYLMNAVASSKVLTPQQQKRLLNSLPSINSEKSFAKKVAKLETAMAALETANLTRIFRDASYKVLKQASESKRLDANTKALFDKLIALSNEQGVDPDSFQEEYTAGDIEAVLKYDVASLSQPFTPLPSLEQTYFDLQGLFNKGIDNLKAERAAIKLERETKQAAIIADLAGKRKKEKFDVNAPSKQFKKGEKTWHTWDTGGLTLYTRMKLLARNSSAPLGQSTIVKTFNTYKASRTFENVGYYFEQKFKMAMQKVYGLNTAGELFEKCASDTTEPIDISFEKEIPGTGEIDEEGNRVPGTEETERVVLTLSRGQLRKKWMEWQRPAGRRTLINKHGYTEDTIAEFEKVMTAQDFEFVKEQFKLYDEAYNLMAPLYKKLTGKNLPYEEFYSHLFTFSNQDAGTSIVDVMAKQGGQAAFFDPKLTDDTIFKTATGASSGLRNVSDIDAMSKYLRDAAYFMGYAELTNDLNYYFGKTNHDVRANVEKYFGKSMLKGLDYEIQRLLAGGVVRETNPSFEWVDNFANPVVRAWLSSPVQMPKQLINMFAYAAKMPPKNFVEGLGDLPRAIASGDINRILGTAFMQRRMEAGFEYEIARIRRMAEEAGKILGLDSGKANFSNVTLYLMKLGDRGSIAAGGWALYKYNTEVLKMDEKAALDDVIEFSTSTMQSLDLDQLPPALVSDNALVRLYTRFKQANYQYMNLERETIANWAKTGPLKAAKQLFIIHSLLPMLFQFIASGFKFHAPEMARAAVLGHWNEFVVIDTWIANTAGWIWGTFMDAEYPGWTGDTNLVNWVGKQVQKTLENVKEIMDSGGLDYEDTVKAIKELAGASAPIGGAVSGAVRYAATVAGGVGRALDGEYVDTMRNFIGFSDYIVEKEEE</sequence>
<keyword evidence="3" id="KW-1185">Reference proteome</keyword>